<feature type="compositionally biased region" description="Basic and acidic residues" evidence="1">
    <location>
        <begin position="157"/>
        <end position="175"/>
    </location>
</feature>
<evidence type="ECO:0000256" key="1">
    <source>
        <dbReference type="SAM" id="MobiDB-lite"/>
    </source>
</evidence>
<comment type="caution">
    <text evidence="2">The sequence shown here is derived from an EMBL/GenBank/DDBJ whole genome shotgun (WGS) entry which is preliminary data.</text>
</comment>
<gene>
    <name evidence="2" type="ORF">TKK_014221</name>
</gene>
<proteinExistence type="predicted"/>
<keyword evidence="3" id="KW-1185">Reference proteome</keyword>
<dbReference type="EMBL" id="JBJJXI010000113">
    <property type="protein sequence ID" value="KAL3390963.1"/>
    <property type="molecule type" value="Genomic_DNA"/>
</dbReference>
<name>A0ABD2WDJ2_9HYME</name>
<evidence type="ECO:0000313" key="3">
    <source>
        <dbReference type="Proteomes" id="UP001627154"/>
    </source>
</evidence>
<dbReference type="AlphaFoldDB" id="A0ABD2WDJ2"/>
<protein>
    <submittedName>
        <fullName evidence="2">Uncharacterized protein</fullName>
    </submittedName>
</protein>
<sequence length="193" mass="22336">MRNECPMGEDSWCGWQRAAVTKEPKRYSYKPFPRDVLENYQSFLRRPKQRCTFKEMHQSWSSGSSLVHHQSDTSTAYSVVVYIHIHIHIHKLYVYADVIFNNNKELENNNFNTLSDDIYLDDQDVSEGSGRGGGEVRDDLEASGSGLGPDDEDGDERELAHYNESSEKKTIDTQKFEESQYKDIEVNMIHVFT</sequence>
<reference evidence="2 3" key="1">
    <citation type="journal article" date="2024" name="bioRxiv">
        <title>A reference genome for Trichogramma kaykai: A tiny desert-dwelling parasitoid wasp with competing sex-ratio distorters.</title>
        <authorList>
            <person name="Culotta J."/>
            <person name="Lindsey A.R."/>
        </authorList>
    </citation>
    <scope>NUCLEOTIDE SEQUENCE [LARGE SCALE GENOMIC DNA]</scope>
    <source>
        <strain evidence="2 3">KSX58</strain>
    </source>
</reference>
<dbReference type="Proteomes" id="UP001627154">
    <property type="component" value="Unassembled WGS sequence"/>
</dbReference>
<organism evidence="2 3">
    <name type="scientific">Trichogramma kaykai</name>
    <dbReference type="NCBI Taxonomy" id="54128"/>
    <lineage>
        <taxon>Eukaryota</taxon>
        <taxon>Metazoa</taxon>
        <taxon>Ecdysozoa</taxon>
        <taxon>Arthropoda</taxon>
        <taxon>Hexapoda</taxon>
        <taxon>Insecta</taxon>
        <taxon>Pterygota</taxon>
        <taxon>Neoptera</taxon>
        <taxon>Endopterygota</taxon>
        <taxon>Hymenoptera</taxon>
        <taxon>Apocrita</taxon>
        <taxon>Proctotrupomorpha</taxon>
        <taxon>Chalcidoidea</taxon>
        <taxon>Trichogrammatidae</taxon>
        <taxon>Trichogramma</taxon>
    </lineage>
</organism>
<accession>A0ABD2WDJ2</accession>
<feature type="region of interest" description="Disordered" evidence="1">
    <location>
        <begin position="122"/>
        <end position="175"/>
    </location>
</feature>
<evidence type="ECO:0000313" key="2">
    <source>
        <dbReference type="EMBL" id="KAL3390963.1"/>
    </source>
</evidence>